<dbReference type="InterPro" id="IPR000281">
    <property type="entry name" value="HTH_RpiR"/>
</dbReference>
<evidence type="ECO:0000256" key="1">
    <source>
        <dbReference type="ARBA" id="ARBA00023015"/>
    </source>
</evidence>
<evidence type="ECO:0000259" key="4">
    <source>
        <dbReference type="PROSITE" id="PS51071"/>
    </source>
</evidence>
<evidence type="ECO:0000313" key="6">
    <source>
        <dbReference type="Proteomes" id="UP000319732"/>
    </source>
</evidence>
<dbReference type="CDD" id="cd05013">
    <property type="entry name" value="SIS_RpiR"/>
    <property type="match status" value="1"/>
</dbReference>
<reference evidence="5 6" key="1">
    <citation type="submission" date="2019-06" db="EMBL/GenBank/DDBJ databases">
        <title>Whole genome sequence for Cellvibrionaceae sp. R142.</title>
        <authorList>
            <person name="Wang G."/>
        </authorList>
    </citation>
    <scope>NUCLEOTIDE SEQUENCE [LARGE SCALE GENOMIC DNA]</scope>
    <source>
        <strain evidence="5 6">R142</strain>
    </source>
</reference>
<dbReference type="Pfam" id="PF01418">
    <property type="entry name" value="HTH_6"/>
    <property type="match status" value="1"/>
</dbReference>
<dbReference type="Gene3D" id="1.10.10.10">
    <property type="entry name" value="Winged helix-like DNA-binding domain superfamily/Winged helix DNA-binding domain"/>
    <property type="match status" value="1"/>
</dbReference>
<accession>A0A545TW20</accession>
<dbReference type="PROSITE" id="PS51071">
    <property type="entry name" value="HTH_RPIR"/>
    <property type="match status" value="1"/>
</dbReference>
<dbReference type="InterPro" id="IPR035472">
    <property type="entry name" value="RpiR-like_SIS"/>
</dbReference>
<dbReference type="OrthoDB" id="3237351at2"/>
<sequence length="280" mass="30426">MTRAKTLISESINGLWAELSTTDRKVGRVLLGNYPMAGLQTLAAVSEQAGVSSPTVMRFVKKLGFAGYPEFQKALHLEIADLLDNKFSPGAPAASVRHLPGRITGLCTHLVDDIQRGFSRLQEAELVGAARMLADLSNEVSLIGGRVSTPLAHGMYRRLMLLRPGCTPLSADPLERTEKLMTTGRRDTLVVFDPSPYDSDLGAFTRLAAERGAQIILFSDGETPPVARQAKFVFSTPAPSADYAATVAITCLIEALLAETQRLIGRSADQRLRELRQIYT</sequence>
<dbReference type="GO" id="GO:0003700">
    <property type="term" value="F:DNA-binding transcription factor activity"/>
    <property type="evidence" value="ECO:0007669"/>
    <property type="project" value="InterPro"/>
</dbReference>
<dbReference type="EMBL" id="VHSG01000008">
    <property type="protein sequence ID" value="TQV81361.1"/>
    <property type="molecule type" value="Genomic_DNA"/>
</dbReference>
<keyword evidence="6" id="KW-1185">Reference proteome</keyword>
<dbReference type="GO" id="GO:0003677">
    <property type="term" value="F:DNA binding"/>
    <property type="evidence" value="ECO:0007669"/>
    <property type="project" value="UniProtKB-KW"/>
</dbReference>
<dbReference type="InterPro" id="IPR046348">
    <property type="entry name" value="SIS_dom_sf"/>
</dbReference>
<dbReference type="AlphaFoldDB" id="A0A545TW20"/>
<evidence type="ECO:0000313" key="5">
    <source>
        <dbReference type="EMBL" id="TQV81361.1"/>
    </source>
</evidence>
<dbReference type="PANTHER" id="PTHR30514:SF18">
    <property type="entry name" value="RPIR-FAMILY TRANSCRIPTIONAL REGULATOR"/>
    <property type="match status" value="1"/>
</dbReference>
<dbReference type="SUPFAM" id="SSF46689">
    <property type="entry name" value="Homeodomain-like"/>
    <property type="match status" value="1"/>
</dbReference>
<name>A0A545TW20_9GAMM</name>
<evidence type="ECO:0000256" key="2">
    <source>
        <dbReference type="ARBA" id="ARBA00023125"/>
    </source>
</evidence>
<organism evidence="5 6">
    <name type="scientific">Exilibacterium tricleocarpae</name>
    <dbReference type="NCBI Taxonomy" id="2591008"/>
    <lineage>
        <taxon>Bacteria</taxon>
        <taxon>Pseudomonadati</taxon>
        <taxon>Pseudomonadota</taxon>
        <taxon>Gammaproteobacteria</taxon>
        <taxon>Cellvibrionales</taxon>
        <taxon>Cellvibrionaceae</taxon>
        <taxon>Exilibacterium</taxon>
    </lineage>
</organism>
<gene>
    <name evidence="5" type="ORF">FKG94_09735</name>
</gene>
<dbReference type="InterPro" id="IPR047640">
    <property type="entry name" value="RpiR-like"/>
</dbReference>
<feature type="domain" description="HTH rpiR-type" evidence="4">
    <location>
        <begin position="6"/>
        <end position="82"/>
    </location>
</feature>
<dbReference type="GO" id="GO:0097367">
    <property type="term" value="F:carbohydrate derivative binding"/>
    <property type="evidence" value="ECO:0007669"/>
    <property type="project" value="InterPro"/>
</dbReference>
<evidence type="ECO:0000256" key="3">
    <source>
        <dbReference type="ARBA" id="ARBA00023163"/>
    </source>
</evidence>
<proteinExistence type="predicted"/>
<dbReference type="InterPro" id="IPR036388">
    <property type="entry name" value="WH-like_DNA-bd_sf"/>
</dbReference>
<dbReference type="PANTHER" id="PTHR30514">
    <property type="entry name" value="GLUCOKINASE"/>
    <property type="match status" value="1"/>
</dbReference>
<dbReference type="SUPFAM" id="SSF53697">
    <property type="entry name" value="SIS domain"/>
    <property type="match status" value="1"/>
</dbReference>
<keyword evidence="2" id="KW-0238">DNA-binding</keyword>
<comment type="caution">
    <text evidence="5">The sequence shown here is derived from an EMBL/GenBank/DDBJ whole genome shotgun (WGS) entry which is preliminary data.</text>
</comment>
<dbReference type="InterPro" id="IPR009057">
    <property type="entry name" value="Homeodomain-like_sf"/>
</dbReference>
<dbReference type="Gene3D" id="3.40.50.10490">
    <property type="entry name" value="Glucose-6-phosphate isomerase like protein, domain 1"/>
    <property type="match status" value="1"/>
</dbReference>
<keyword evidence="3" id="KW-0804">Transcription</keyword>
<dbReference type="Proteomes" id="UP000319732">
    <property type="component" value="Unassembled WGS sequence"/>
</dbReference>
<dbReference type="RefSeq" id="WP_142904022.1">
    <property type="nucleotide sequence ID" value="NZ_ML660091.1"/>
</dbReference>
<protein>
    <submittedName>
        <fullName evidence="5">MurR/RpiR family transcriptional regulator</fullName>
    </submittedName>
</protein>
<dbReference type="GO" id="GO:1901135">
    <property type="term" value="P:carbohydrate derivative metabolic process"/>
    <property type="evidence" value="ECO:0007669"/>
    <property type="project" value="InterPro"/>
</dbReference>
<dbReference type="Pfam" id="PF01380">
    <property type="entry name" value="SIS"/>
    <property type="match status" value="1"/>
</dbReference>
<keyword evidence="1" id="KW-0805">Transcription regulation</keyword>
<dbReference type="InterPro" id="IPR001347">
    <property type="entry name" value="SIS_dom"/>
</dbReference>